<proteinExistence type="predicted"/>
<evidence type="ECO:0000259" key="2">
    <source>
        <dbReference type="Pfam" id="PF26013"/>
    </source>
</evidence>
<dbReference type="Pfam" id="PF26013">
    <property type="entry name" value="DUF8004"/>
    <property type="match status" value="1"/>
</dbReference>
<feature type="region of interest" description="Disordered" evidence="1">
    <location>
        <begin position="702"/>
        <end position="761"/>
    </location>
</feature>
<dbReference type="PANTHER" id="PTHR39601:SF2">
    <property type="entry name" value="CHORIOGENIN HMINOR"/>
    <property type="match status" value="1"/>
</dbReference>
<reference evidence="3" key="2">
    <citation type="submission" date="2023-05" db="EMBL/GenBank/DDBJ databases">
        <authorList>
            <consortium name="Lawrence Berkeley National Laboratory"/>
            <person name="Steindorff A."/>
            <person name="Hensen N."/>
            <person name="Bonometti L."/>
            <person name="Westerberg I."/>
            <person name="Brannstrom I.O."/>
            <person name="Guillou S."/>
            <person name="Cros-Aarteil S."/>
            <person name="Calhoun S."/>
            <person name="Haridas S."/>
            <person name="Kuo A."/>
            <person name="Mondo S."/>
            <person name="Pangilinan J."/>
            <person name="Riley R."/>
            <person name="Labutti K."/>
            <person name="Andreopoulos B."/>
            <person name="Lipzen A."/>
            <person name="Chen C."/>
            <person name="Yanf M."/>
            <person name="Daum C."/>
            <person name="Ng V."/>
            <person name="Clum A."/>
            <person name="Ohm R."/>
            <person name="Martin F."/>
            <person name="Silar P."/>
            <person name="Natvig D."/>
            <person name="Lalanne C."/>
            <person name="Gautier V."/>
            <person name="Ament-Velasquez S.L."/>
            <person name="Kruys A."/>
            <person name="Hutchinson M.I."/>
            <person name="Powell A.J."/>
            <person name="Barry K."/>
            <person name="Miller A.N."/>
            <person name="Grigoriev I.V."/>
            <person name="Debuchy R."/>
            <person name="Gladieux P."/>
            <person name="Thoren M.H."/>
            <person name="Johannesson H."/>
        </authorList>
    </citation>
    <scope>NUCLEOTIDE SEQUENCE</scope>
    <source>
        <strain evidence="3">PSN243</strain>
    </source>
</reference>
<feature type="compositionally biased region" description="Polar residues" evidence="1">
    <location>
        <begin position="32"/>
        <end position="60"/>
    </location>
</feature>
<evidence type="ECO:0000313" key="4">
    <source>
        <dbReference type="Proteomes" id="UP001321760"/>
    </source>
</evidence>
<accession>A0AAV9H6J6</accession>
<feature type="compositionally biased region" description="Low complexity" evidence="1">
    <location>
        <begin position="15"/>
        <end position="30"/>
    </location>
</feature>
<name>A0AAV9H6J6_9PEZI</name>
<reference evidence="3" key="1">
    <citation type="journal article" date="2023" name="Mol. Phylogenet. Evol.">
        <title>Genome-scale phylogeny and comparative genomics of the fungal order Sordariales.</title>
        <authorList>
            <person name="Hensen N."/>
            <person name="Bonometti L."/>
            <person name="Westerberg I."/>
            <person name="Brannstrom I.O."/>
            <person name="Guillou S."/>
            <person name="Cros-Aarteil S."/>
            <person name="Calhoun S."/>
            <person name="Haridas S."/>
            <person name="Kuo A."/>
            <person name="Mondo S."/>
            <person name="Pangilinan J."/>
            <person name="Riley R."/>
            <person name="LaButti K."/>
            <person name="Andreopoulos B."/>
            <person name="Lipzen A."/>
            <person name="Chen C."/>
            <person name="Yan M."/>
            <person name="Daum C."/>
            <person name="Ng V."/>
            <person name="Clum A."/>
            <person name="Steindorff A."/>
            <person name="Ohm R.A."/>
            <person name="Martin F."/>
            <person name="Silar P."/>
            <person name="Natvig D.O."/>
            <person name="Lalanne C."/>
            <person name="Gautier V."/>
            <person name="Ament-Velasquez S.L."/>
            <person name="Kruys A."/>
            <person name="Hutchinson M.I."/>
            <person name="Powell A.J."/>
            <person name="Barry K."/>
            <person name="Miller A.N."/>
            <person name="Grigoriev I.V."/>
            <person name="Debuchy R."/>
            <person name="Gladieux P."/>
            <person name="Hiltunen Thoren M."/>
            <person name="Johannesson H."/>
        </authorList>
    </citation>
    <scope>NUCLEOTIDE SEQUENCE</scope>
    <source>
        <strain evidence="3">PSN243</strain>
    </source>
</reference>
<gene>
    <name evidence="3" type="ORF">QBC34DRAFT_289582</name>
</gene>
<dbReference type="EMBL" id="MU865916">
    <property type="protein sequence ID" value="KAK4454656.1"/>
    <property type="molecule type" value="Genomic_DNA"/>
</dbReference>
<feature type="region of interest" description="Disordered" evidence="1">
    <location>
        <begin position="1"/>
        <end position="122"/>
    </location>
</feature>
<feature type="region of interest" description="Disordered" evidence="1">
    <location>
        <begin position="806"/>
        <end position="841"/>
    </location>
</feature>
<comment type="caution">
    <text evidence="3">The sequence shown here is derived from an EMBL/GenBank/DDBJ whole genome shotgun (WGS) entry which is preliminary data.</text>
</comment>
<dbReference type="InterPro" id="IPR058317">
    <property type="entry name" value="DUF8004"/>
</dbReference>
<feature type="compositionally biased region" description="Polar residues" evidence="1">
    <location>
        <begin position="77"/>
        <end position="91"/>
    </location>
</feature>
<dbReference type="PANTHER" id="PTHR39601">
    <property type="entry name" value="CHORIOGENIN HMINOR"/>
    <property type="match status" value="1"/>
</dbReference>
<protein>
    <recommendedName>
        <fullName evidence="2">DUF8004 domain-containing protein</fullName>
    </recommendedName>
</protein>
<feature type="compositionally biased region" description="Low complexity" evidence="1">
    <location>
        <begin position="733"/>
        <end position="747"/>
    </location>
</feature>
<feature type="domain" description="DUF8004" evidence="2">
    <location>
        <begin position="290"/>
        <end position="383"/>
    </location>
</feature>
<keyword evidence="4" id="KW-1185">Reference proteome</keyword>
<sequence length="859" mass="94004">MPVLTATQPSPPRQPSHQRGRSASPSPRSATGKLQPNLNRLQPRHTSVSPNPRGRSSSAQPPVVRTPVDDAPRAASNPANSVPRSSASSDGESPGPKPKRRSWLPGGRSRSGSNDMDVKTGPGAWIITPGGQADYNASILANGEKVPELWSEIGNVCVFLHPKERGLGPSFKVGDHVFRSSRVLNEQLLSENMGGSPQGSSFLTADDAARRQSPPNAGPGDYRLYLPLANTNLETLVAARNLFALLTNQPLVGTRANPTIFAALLQVGALLRDFAFSSYDGSSYGEEVDAAFDSLMEQLGIADVRNSREKTIEALVLAEQMRSWSLYSEAFTHAVGKYDDIFQLDSPLYSKISVSTRNRLERAHLALENCEHNVNQRLSSFEFPGVFAGIANSTSHDEYKTVNYKEWRNSFGKMRSFVLAYYKDLFGNWPPKAKSKKNQFSRGGLNRQALKILYWDLCSLYDLLVDRESPTPRAIDDQSSDDGEGPAKNPAISALRRVLTEFDNSSPPVLPPMPFDVPKLPTMTAIRENYNELPAKQQAKFDKQLQSNELLLLLIKSRNIDTDSLQRPFLDAFKEFELKEARSVSPHELANQRIGHWLFLYAVLQSLPILVVDAPDLKYTDGVEYFLCQAPQGNPPWNEDAGEVRKMWYRAGGQNLVELSTDVVMYSVEGIYTRSHCWQAAKRWESSSRPGSAAATGQAMLDEPPLEADGPSPLIPPRAVFQDMDPVTNPHAGGTSPKGSDSPSGSPHLRPRNAPGRGGNHAYRWSVSMGLEPLSISDDRASRVMSGGSGHGSRQSSITGLEAVAPPHARQGARTPSVGNLRQAAAASEPMSAPGQGQSTFDDILKGMEKKEKKKRSFF</sequence>
<evidence type="ECO:0000313" key="3">
    <source>
        <dbReference type="EMBL" id="KAK4454656.1"/>
    </source>
</evidence>
<dbReference type="AlphaFoldDB" id="A0AAV9H6J6"/>
<evidence type="ECO:0000256" key="1">
    <source>
        <dbReference type="SAM" id="MobiDB-lite"/>
    </source>
</evidence>
<organism evidence="3 4">
    <name type="scientific">Podospora aff. communis PSN243</name>
    <dbReference type="NCBI Taxonomy" id="3040156"/>
    <lineage>
        <taxon>Eukaryota</taxon>
        <taxon>Fungi</taxon>
        <taxon>Dikarya</taxon>
        <taxon>Ascomycota</taxon>
        <taxon>Pezizomycotina</taxon>
        <taxon>Sordariomycetes</taxon>
        <taxon>Sordariomycetidae</taxon>
        <taxon>Sordariales</taxon>
        <taxon>Podosporaceae</taxon>
        <taxon>Podospora</taxon>
    </lineage>
</organism>
<dbReference type="Proteomes" id="UP001321760">
    <property type="component" value="Unassembled WGS sequence"/>
</dbReference>